<proteinExistence type="predicted"/>
<evidence type="ECO:0000313" key="1">
    <source>
        <dbReference type="EMBL" id="VYT59632.1"/>
    </source>
</evidence>
<reference evidence="1" key="1">
    <citation type="submission" date="2019-11" db="EMBL/GenBank/DDBJ databases">
        <authorList>
            <person name="Feng L."/>
        </authorList>
    </citation>
    <scope>NUCLEOTIDE SEQUENCE</scope>
    <source>
        <strain evidence="1">CramosumLFYP8</strain>
    </source>
</reference>
<dbReference type="AlphaFoldDB" id="A0A6N2Y080"/>
<organism evidence="1">
    <name type="scientific">Thomasclavelia ramosa</name>
    <dbReference type="NCBI Taxonomy" id="1547"/>
    <lineage>
        <taxon>Bacteria</taxon>
        <taxon>Bacillati</taxon>
        <taxon>Bacillota</taxon>
        <taxon>Erysipelotrichia</taxon>
        <taxon>Erysipelotrichales</taxon>
        <taxon>Coprobacillaceae</taxon>
        <taxon>Thomasclavelia</taxon>
    </lineage>
</organism>
<gene>
    <name evidence="1" type="ORF">CRLFYP8_01157</name>
</gene>
<name>A0A6N2Y080_9FIRM</name>
<sequence length="64" mass="7888">MIYAILIIALIISLWKWWSYKCLSIGLIYFASIEHRWDIDDEELKKILEYSMKRIIKDFLRIKH</sequence>
<protein>
    <submittedName>
        <fullName evidence="1">Uncharacterized protein</fullName>
    </submittedName>
</protein>
<accession>A0A6N2Y080</accession>
<dbReference type="EMBL" id="CACRTL010000008">
    <property type="protein sequence ID" value="VYT59632.1"/>
    <property type="molecule type" value="Genomic_DNA"/>
</dbReference>